<evidence type="ECO:0000256" key="1">
    <source>
        <dbReference type="SAM" id="MobiDB-lite"/>
    </source>
</evidence>
<evidence type="ECO:0000313" key="2">
    <source>
        <dbReference type="EMBL" id="CAE6528476.1"/>
    </source>
</evidence>
<dbReference type="EMBL" id="CAJMWT010007812">
    <property type="protein sequence ID" value="CAE6528476.1"/>
    <property type="molecule type" value="Genomic_DNA"/>
</dbReference>
<comment type="caution">
    <text evidence="2">The sequence shown here is derived from an EMBL/GenBank/DDBJ whole genome shotgun (WGS) entry which is preliminary data.</text>
</comment>
<protein>
    <submittedName>
        <fullName evidence="2">Uncharacterized protein</fullName>
    </submittedName>
</protein>
<dbReference type="AlphaFoldDB" id="A0A8H3DN14"/>
<organism evidence="2 3">
    <name type="scientific">Rhizoctonia solani</name>
    <dbReference type="NCBI Taxonomy" id="456999"/>
    <lineage>
        <taxon>Eukaryota</taxon>
        <taxon>Fungi</taxon>
        <taxon>Dikarya</taxon>
        <taxon>Basidiomycota</taxon>
        <taxon>Agaricomycotina</taxon>
        <taxon>Agaricomycetes</taxon>
        <taxon>Cantharellales</taxon>
        <taxon>Ceratobasidiaceae</taxon>
        <taxon>Rhizoctonia</taxon>
    </lineage>
</organism>
<feature type="region of interest" description="Disordered" evidence="1">
    <location>
        <begin position="1"/>
        <end position="43"/>
    </location>
</feature>
<dbReference type="Proteomes" id="UP000663843">
    <property type="component" value="Unassembled WGS sequence"/>
</dbReference>
<proteinExistence type="predicted"/>
<sequence length="274" mass="31191">MSKRLASFNGPSSPLTPTKSKEKKKQPPTSSPLPTRTIKEKETDVQRLVRTTLKRTSLQLIGWEKAGWQDSKMMVDQATELDNALGSIPLDTQPRFRLVTDRLRQIHTSKEDTRVRIKEMTVDITRFSKRANQLEQALIEFIRTHGVQAAEQTPLWTGKTWSLVLHMHKILRPLDRFHYTIRELAEKIIAYGLSAGFHSEDGRVACEPLVPGQTAAVPTFEETRSAMALWAAEAKAMEELIKEWNEMCAVEVVGWDKIPDPEVSSDEDETHNVY</sequence>
<gene>
    <name evidence="2" type="ORF">RDB_LOCUS175536</name>
</gene>
<name>A0A8H3DN14_9AGAM</name>
<accession>A0A8H3DN14</accession>
<evidence type="ECO:0000313" key="3">
    <source>
        <dbReference type="Proteomes" id="UP000663843"/>
    </source>
</evidence>
<feature type="compositionally biased region" description="Polar residues" evidence="1">
    <location>
        <begin position="9"/>
        <end position="18"/>
    </location>
</feature>
<reference evidence="2" key="1">
    <citation type="submission" date="2021-01" db="EMBL/GenBank/DDBJ databases">
        <authorList>
            <person name="Kaushik A."/>
        </authorList>
    </citation>
    <scope>NUCLEOTIDE SEQUENCE</scope>
    <source>
        <strain evidence="2">AG2-2IIIB</strain>
    </source>
</reference>